<keyword evidence="8 13" id="KW-1133">Transmembrane helix</keyword>
<comment type="subunit">
    <text evidence="3">F-type ATPases have 2 components, CF(1) - the catalytic core - and CF(0) - the membrane proton channel.</text>
</comment>
<keyword evidence="4 12" id="KW-0813">Transport</keyword>
<accession>A0A343A469</accession>
<evidence type="ECO:0000256" key="5">
    <source>
        <dbReference type="ARBA" id="ARBA00022547"/>
    </source>
</evidence>
<evidence type="ECO:0000256" key="1">
    <source>
        <dbReference type="ARBA" id="ARBA00004304"/>
    </source>
</evidence>
<dbReference type="GO" id="GO:0015986">
    <property type="term" value="P:proton motive force-driven ATP synthesis"/>
    <property type="evidence" value="ECO:0007669"/>
    <property type="project" value="InterPro"/>
</dbReference>
<geneLocation type="mitochondrion" evidence="14"/>
<sequence length="51" mass="6541">MPQMAPMNWMILFIMFIMIFLMYNMINYFNFKYKIKNLSFNKTFIKNNWKW</sequence>
<evidence type="ECO:0000256" key="2">
    <source>
        <dbReference type="ARBA" id="ARBA00008892"/>
    </source>
</evidence>
<evidence type="ECO:0000256" key="9">
    <source>
        <dbReference type="ARBA" id="ARBA00023065"/>
    </source>
</evidence>
<evidence type="ECO:0000256" key="3">
    <source>
        <dbReference type="ARBA" id="ARBA00011291"/>
    </source>
</evidence>
<evidence type="ECO:0000256" key="4">
    <source>
        <dbReference type="ARBA" id="ARBA00022448"/>
    </source>
</evidence>
<keyword evidence="11 13" id="KW-0472">Membrane</keyword>
<evidence type="ECO:0000256" key="8">
    <source>
        <dbReference type="ARBA" id="ARBA00022989"/>
    </source>
</evidence>
<proteinExistence type="inferred from homology"/>
<keyword evidence="10 12" id="KW-0496">Mitochondrion</keyword>
<dbReference type="GO" id="GO:0015078">
    <property type="term" value="F:proton transmembrane transporter activity"/>
    <property type="evidence" value="ECO:0007669"/>
    <property type="project" value="InterPro"/>
</dbReference>
<evidence type="ECO:0000313" key="14">
    <source>
        <dbReference type="EMBL" id="AOY39347.1"/>
    </source>
</evidence>
<dbReference type="Pfam" id="PF00895">
    <property type="entry name" value="ATP-synt_8"/>
    <property type="match status" value="1"/>
</dbReference>
<dbReference type="InterPro" id="IPR001421">
    <property type="entry name" value="ATP8_metazoa"/>
</dbReference>
<dbReference type="GO" id="GO:0031966">
    <property type="term" value="C:mitochondrial membrane"/>
    <property type="evidence" value="ECO:0007669"/>
    <property type="project" value="UniProtKB-SubCell"/>
</dbReference>
<dbReference type="GO" id="GO:0045259">
    <property type="term" value="C:proton-transporting ATP synthase complex"/>
    <property type="evidence" value="ECO:0007669"/>
    <property type="project" value="UniProtKB-KW"/>
</dbReference>
<evidence type="ECO:0000256" key="11">
    <source>
        <dbReference type="ARBA" id="ARBA00023136"/>
    </source>
</evidence>
<evidence type="ECO:0000256" key="12">
    <source>
        <dbReference type="RuleBase" id="RU003661"/>
    </source>
</evidence>
<organism evidence="14">
    <name type="scientific">Nosodendron sp. BMNH 840466</name>
    <dbReference type="NCBI Taxonomy" id="904170"/>
    <lineage>
        <taxon>Eukaryota</taxon>
        <taxon>Metazoa</taxon>
        <taxon>Ecdysozoa</taxon>
        <taxon>Arthropoda</taxon>
        <taxon>Hexapoda</taxon>
        <taxon>Insecta</taxon>
        <taxon>Pterygota</taxon>
        <taxon>Neoptera</taxon>
        <taxon>Endopterygota</taxon>
        <taxon>Coleoptera</taxon>
        <taxon>Polyphaga</taxon>
        <taxon>Bostrichiformia</taxon>
        <taxon>Nosodendridae</taxon>
        <taxon>Nosodendron</taxon>
    </lineage>
</organism>
<evidence type="ECO:0000256" key="7">
    <source>
        <dbReference type="ARBA" id="ARBA00022781"/>
    </source>
</evidence>
<dbReference type="AlphaFoldDB" id="A0A343A469"/>
<keyword evidence="6 12" id="KW-0812">Transmembrane</keyword>
<reference evidence="14" key="1">
    <citation type="submission" date="2016-04" db="EMBL/GenBank/DDBJ databases">
        <title>Mitochondria of unsequenced beetle families.</title>
        <authorList>
            <person name="Linard B."/>
            <person name="Andujar C."/>
            <person name="Arribas P."/>
            <person name="Vogler A.P."/>
        </authorList>
    </citation>
    <scope>NUCLEOTIDE SEQUENCE</scope>
</reference>
<name>A0A343A469_9COLE</name>
<gene>
    <name evidence="14" type="primary">atp8</name>
</gene>
<keyword evidence="7 12" id="KW-0375">Hydrogen ion transport</keyword>
<comment type="similarity">
    <text evidence="2 12">Belongs to the ATPase protein 8 family.</text>
</comment>
<protein>
    <recommendedName>
        <fullName evidence="12">ATP synthase complex subunit 8</fullName>
    </recommendedName>
</protein>
<evidence type="ECO:0000256" key="10">
    <source>
        <dbReference type="ARBA" id="ARBA00023128"/>
    </source>
</evidence>
<evidence type="ECO:0000256" key="6">
    <source>
        <dbReference type="ARBA" id="ARBA00022692"/>
    </source>
</evidence>
<evidence type="ECO:0000256" key="13">
    <source>
        <dbReference type="SAM" id="Phobius"/>
    </source>
</evidence>
<comment type="subcellular location">
    <subcellularLocation>
        <location evidence="1 12">Mitochondrion membrane</location>
        <topology evidence="1 12">Single-pass membrane protein</topology>
    </subcellularLocation>
</comment>
<dbReference type="EMBL" id="KX035152">
    <property type="protein sequence ID" value="AOY39347.1"/>
    <property type="molecule type" value="Genomic_DNA"/>
</dbReference>
<keyword evidence="9 12" id="KW-0406">Ion transport</keyword>
<feature type="transmembrane region" description="Helical" evidence="13">
    <location>
        <begin position="6"/>
        <end position="26"/>
    </location>
</feature>
<keyword evidence="5 12" id="KW-0138">CF(0)</keyword>